<dbReference type="InterPro" id="IPR001387">
    <property type="entry name" value="Cro/C1-type_HTH"/>
</dbReference>
<dbReference type="PROSITE" id="PS50943">
    <property type="entry name" value="HTH_CROC1"/>
    <property type="match status" value="1"/>
</dbReference>
<name>A0A5J6VLB5_9VIRU</name>
<dbReference type="PANTHER" id="PTHR10245:SF15">
    <property type="entry name" value="ENDOTHELIAL DIFFERENTIATION-RELATED FACTOR 1"/>
    <property type="match status" value="1"/>
</dbReference>
<dbReference type="PANTHER" id="PTHR10245">
    <property type="entry name" value="ENDOTHELIAL DIFFERENTIATION-RELATED FACTOR 1 MULTIPROTEIN BRIDGING FACTOR 1"/>
    <property type="match status" value="1"/>
</dbReference>
<feature type="domain" description="HTH cro/C1-type" evidence="2">
    <location>
        <begin position="64"/>
        <end position="118"/>
    </location>
</feature>
<evidence type="ECO:0000313" key="3">
    <source>
        <dbReference type="EMBL" id="QFG74261.1"/>
    </source>
</evidence>
<organism evidence="3">
    <name type="scientific">Megaviridae environmental sample</name>
    <dbReference type="NCBI Taxonomy" id="1737588"/>
    <lineage>
        <taxon>Viruses</taxon>
        <taxon>Varidnaviria</taxon>
        <taxon>Bamfordvirae</taxon>
        <taxon>Nucleocytoviricota</taxon>
        <taxon>Megaviricetes</taxon>
        <taxon>Imitervirales</taxon>
        <taxon>Mimiviridae</taxon>
        <taxon>environmental samples</taxon>
    </lineage>
</organism>
<evidence type="ECO:0000256" key="1">
    <source>
        <dbReference type="ARBA" id="ARBA00023125"/>
    </source>
</evidence>
<keyword evidence="1" id="KW-0238">DNA-binding</keyword>
<accession>A0A5J6VLB5</accession>
<dbReference type="Pfam" id="PF01381">
    <property type="entry name" value="HTH_3"/>
    <property type="match status" value="1"/>
</dbReference>
<evidence type="ECO:0000259" key="2">
    <source>
        <dbReference type="PROSITE" id="PS50943"/>
    </source>
</evidence>
<dbReference type="Gene3D" id="1.10.260.40">
    <property type="entry name" value="lambda repressor-like DNA-binding domains"/>
    <property type="match status" value="1"/>
</dbReference>
<protein>
    <recommendedName>
        <fullName evidence="2">HTH cro/C1-type domain-containing protein</fullName>
    </recommendedName>
</protein>
<reference evidence="3" key="1">
    <citation type="journal article" date="2019" name="Philos. Trans. R. Soc. Lond., B, Biol. Sci.">
        <title>Targeted metagenomic recovery of four divergent viruses reveals shared and distinctive characteristics of giant viruses of marine eukaryotes.</title>
        <authorList>
            <person name="Needham D.M."/>
            <person name="Poirier C."/>
            <person name="Hehenberger E."/>
            <person name="Jimenez V."/>
            <person name="Swalwell J.E."/>
            <person name="Santoro A.E."/>
            <person name="Worden A.Z."/>
        </authorList>
    </citation>
    <scope>NUCLEOTIDE SEQUENCE</scope>
    <source>
        <strain evidence="3">MPacV-611</strain>
    </source>
</reference>
<proteinExistence type="predicted"/>
<dbReference type="InterPro" id="IPR010982">
    <property type="entry name" value="Lambda_DNA-bd_dom_sf"/>
</dbReference>
<dbReference type="EMBL" id="MN448285">
    <property type="protein sequence ID" value="QFG74261.1"/>
    <property type="molecule type" value="Genomic_DNA"/>
</dbReference>
<dbReference type="GO" id="GO:0003677">
    <property type="term" value="F:DNA binding"/>
    <property type="evidence" value="ECO:0007669"/>
    <property type="project" value="UniProtKB-KW"/>
</dbReference>
<sequence>MDHQDLEPLIIHGKHVNRTNTKSTQKVTRTQLNKNTNHGSTKKVNPDEELPKQNLVGKELGRKIQAARTAKGKKQNEIAKLLNISQNDYQKYENGSATRNGQMLNKLGRHLGIKLTGKGV</sequence>
<dbReference type="SUPFAM" id="SSF47413">
    <property type="entry name" value="lambda repressor-like DNA-binding domains"/>
    <property type="match status" value="1"/>
</dbReference>
<dbReference type="CDD" id="cd00093">
    <property type="entry name" value="HTH_XRE"/>
    <property type="match status" value="1"/>
</dbReference>
<dbReference type="SMART" id="SM00530">
    <property type="entry name" value="HTH_XRE"/>
    <property type="match status" value="1"/>
</dbReference>